<evidence type="ECO:0000313" key="15">
    <source>
        <dbReference type="Proteomes" id="UP001304683"/>
    </source>
</evidence>
<dbReference type="PANTHER" id="PTHR22960">
    <property type="entry name" value="MOLYBDOPTERIN COFACTOR SYNTHESIS PROTEIN A"/>
    <property type="match status" value="1"/>
</dbReference>
<evidence type="ECO:0000256" key="3">
    <source>
        <dbReference type="ARBA" id="ARBA00022691"/>
    </source>
</evidence>
<proteinExistence type="inferred from homology"/>
<dbReference type="PANTHER" id="PTHR22960:SF0">
    <property type="entry name" value="MOLYBDENUM COFACTOR BIOSYNTHESIS PROTEIN 1"/>
    <property type="match status" value="1"/>
</dbReference>
<evidence type="ECO:0000256" key="9">
    <source>
        <dbReference type="ARBA" id="ARBA00023150"/>
    </source>
</evidence>
<dbReference type="SMART" id="SM00729">
    <property type="entry name" value="Elp3"/>
    <property type="match status" value="1"/>
</dbReference>
<evidence type="ECO:0000313" key="14">
    <source>
        <dbReference type="EMBL" id="WPD18176.1"/>
    </source>
</evidence>
<dbReference type="InterPro" id="IPR007197">
    <property type="entry name" value="rSAM"/>
</dbReference>
<accession>A0ABZ0QL08</accession>
<dbReference type="SUPFAM" id="SSF102114">
    <property type="entry name" value="Radical SAM enzymes"/>
    <property type="match status" value="1"/>
</dbReference>
<feature type="binding site" evidence="12">
    <location>
        <begin position="292"/>
        <end position="294"/>
    </location>
    <ligand>
        <name>GTP</name>
        <dbReference type="ChEBI" id="CHEBI:37565"/>
    </ligand>
</feature>
<feature type="domain" description="Radical SAM core" evidence="13">
    <location>
        <begin position="37"/>
        <end position="254"/>
    </location>
</feature>
<dbReference type="PROSITE" id="PS01305">
    <property type="entry name" value="MOAA_NIFB_PQQE"/>
    <property type="match status" value="1"/>
</dbReference>
<dbReference type="InterPro" id="IPR050105">
    <property type="entry name" value="MoCo_biosynth_MoaA/MoaC"/>
</dbReference>
<protein>
    <recommendedName>
        <fullName evidence="1 12">GTP 3',8-cyclase</fullName>
        <ecNumber evidence="1 12">4.1.99.22</ecNumber>
    </recommendedName>
    <alternativeName>
        <fullName evidence="12">Molybdenum cofactor biosynthesis protein A</fullName>
    </alternativeName>
</protein>
<feature type="binding site" evidence="12">
    <location>
        <position position="60"/>
    </location>
    <ligand>
        <name>[4Fe-4S] cluster</name>
        <dbReference type="ChEBI" id="CHEBI:49883"/>
        <label>1</label>
        <note>4Fe-4S-S-AdoMet</note>
    </ligand>
</feature>
<dbReference type="Gene3D" id="3.20.20.70">
    <property type="entry name" value="Aldolase class I"/>
    <property type="match status" value="1"/>
</dbReference>
<dbReference type="Pfam" id="PF06463">
    <property type="entry name" value="Mob_synth_C"/>
    <property type="match status" value="1"/>
</dbReference>
<evidence type="ECO:0000256" key="4">
    <source>
        <dbReference type="ARBA" id="ARBA00022723"/>
    </source>
</evidence>
<dbReference type="InterPro" id="IPR013785">
    <property type="entry name" value="Aldolase_TIM"/>
</dbReference>
<dbReference type="GO" id="GO:0061798">
    <property type="term" value="F:GTP 3',8'-cyclase activity"/>
    <property type="evidence" value="ECO:0007669"/>
    <property type="project" value="UniProtKB-EC"/>
</dbReference>
<evidence type="ECO:0000256" key="10">
    <source>
        <dbReference type="ARBA" id="ARBA00023239"/>
    </source>
</evidence>
<feature type="binding site" evidence="12">
    <location>
        <position position="100"/>
    </location>
    <ligand>
        <name>S-adenosyl-L-methionine</name>
        <dbReference type="ChEBI" id="CHEBI:59789"/>
    </ligand>
</feature>
<dbReference type="InterPro" id="IPR000385">
    <property type="entry name" value="MoaA_NifB_PqqE_Fe-S-bd_CS"/>
</dbReference>
<evidence type="ECO:0000256" key="12">
    <source>
        <dbReference type="HAMAP-Rule" id="MF_01225"/>
    </source>
</evidence>
<comment type="function">
    <text evidence="12">Catalyzes the cyclization of GTP to (8S)-3',8-cyclo-7,8-dihydroguanosine 5'-triphosphate.</text>
</comment>
<keyword evidence="7 12" id="KW-0411">Iron-sulfur</keyword>
<feature type="binding site" evidence="12">
    <location>
        <position position="188"/>
    </location>
    <ligand>
        <name>GTP</name>
        <dbReference type="ChEBI" id="CHEBI:37565"/>
    </ligand>
</feature>
<feature type="binding site" evidence="12">
    <location>
        <position position="59"/>
    </location>
    <ligand>
        <name>S-adenosyl-L-methionine</name>
        <dbReference type="ChEBI" id="CHEBI:59789"/>
    </ligand>
</feature>
<evidence type="ECO:0000256" key="6">
    <source>
        <dbReference type="ARBA" id="ARBA00023004"/>
    </source>
</evidence>
<comment type="subunit">
    <text evidence="12">Monomer and homodimer.</text>
</comment>
<dbReference type="InterPro" id="IPR040064">
    <property type="entry name" value="MoaA-like"/>
</dbReference>
<dbReference type="Pfam" id="PF04055">
    <property type="entry name" value="Radical_SAM"/>
    <property type="match status" value="1"/>
</dbReference>
<gene>
    <name evidence="12 14" type="primary">moaA</name>
    <name evidence="14" type="ORF">Q5761_07195</name>
</gene>
<dbReference type="HAMAP" id="MF_01225_B">
    <property type="entry name" value="MoaA_B"/>
    <property type="match status" value="1"/>
</dbReference>
<dbReference type="InterPro" id="IPR006638">
    <property type="entry name" value="Elp3/MiaA/NifB-like_rSAM"/>
</dbReference>
<evidence type="ECO:0000256" key="8">
    <source>
        <dbReference type="ARBA" id="ARBA00023134"/>
    </source>
</evidence>
<dbReference type="SFLD" id="SFLDG01067">
    <property type="entry name" value="SPASM/twitch_domain_containing"/>
    <property type="match status" value="1"/>
</dbReference>
<comment type="similarity">
    <text evidence="12">Belongs to the radical SAM superfamily. MoaA family.</text>
</comment>
<comment type="pathway">
    <text evidence="12">Cofactor biosynthesis; molybdopterin biosynthesis.</text>
</comment>
<dbReference type="SFLD" id="SFLDS00029">
    <property type="entry name" value="Radical_SAM"/>
    <property type="match status" value="1"/>
</dbReference>
<feature type="binding site" evidence="12">
    <location>
        <position position="224"/>
    </location>
    <ligand>
        <name>S-adenosyl-L-methionine</name>
        <dbReference type="ChEBI" id="CHEBI:59789"/>
    </ligand>
</feature>
<evidence type="ECO:0000256" key="11">
    <source>
        <dbReference type="ARBA" id="ARBA00048697"/>
    </source>
</evidence>
<keyword evidence="4 12" id="KW-0479">Metal-binding</keyword>
<dbReference type="SFLD" id="SFLDG01386">
    <property type="entry name" value="main_SPASM_domain-containing"/>
    <property type="match status" value="1"/>
</dbReference>
<evidence type="ECO:0000256" key="7">
    <source>
        <dbReference type="ARBA" id="ARBA00023014"/>
    </source>
</evidence>
<keyword evidence="9 12" id="KW-0501">Molybdenum cofactor biosynthesis</keyword>
<keyword evidence="8 12" id="KW-0342">GTP-binding</keyword>
<dbReference type="InterPro" id="IPR013483">
    <property type="entry name" value="MoaA"/>
</dbReference>
<organism evidence="14 15">
    <name type="scientific">Thermaerobacter composti</name>
    <dbReference type="NCBI Taxonomy" id="554949"/>
    <lineage>
        <taxon>Bacteria</taxon>
        <taxon>Bacillati</taxon>
        <taxon>Bacillota</taxon>
        <taxon>Clostridia</taxon>
        <taxon>Eubacteriales</taxon>
        <taxon>Clostridiales Family XVII. Incertae Sedis</taxon>
        <taxon>Thermaerobacter</taxon>
    </lineage>
</organism>
<comment type="cofactor">
    <cofactor evidence="12">
        <name>[4Fe-4S] cluster</name>
        <dbReference type="ChEBI" id="CHEBI:49883"/>
    </cofactor>
    <text evidence="12">Binds 2 [4Fe-4S] clusters. Binds 1 [4Fe-4S] cluster coordinated with 3 cysteines and an exchangeable S-adenosyl-L-methionine and 1 [4Fe-4S] cluster coordinated with 3 cysteines and the GTP-derived substrate.</text>
</comment>
<dbReference type="RefSeq" id="WP_318750033.1">
    <property type="nucleotide sequence ID" value="NZ_CP132508.1"/>
</dbReference>
<feature type="binding site" evidence="12">
    <location>
        <position position="53"/>
    </location>
    <ligand>
        <name>[4Fe-4S] cluster</name>
        <dbReference type="ChEBI" id="CHEBI:49883"/>
        <label>1</label>
        <note>4Fe-4S-S-AdoMet</note>
    </ligand>
</feature>
<dbReference type="CDD" id="cd01335">
    <property type="entry name" value="Radical_SAM"/>
    <property type="match status" value="1"/>
</dbReference>
<name>A0ABZ0QL08_9FIRM</name>
<dbReference type="EMBL" id="CP132508">
    <property type="protein sequence ID" value="WPD18176.1"/>
    <property type="molecule type" value="Genomic_DNA"/>
</dbReference>
<keyword evidence="6 12" id="KW-0408">Iron</keyword>
<keyword evidence="15" id="KW-1185">Reference proteome</keyword>
<keyword evidence="3 12" id="KW-0949">S-adenosyl-L-methionine</keyword>
<evidence type="ECO:0000256" key="1">
    <source>
        <dbReference type="ARBA" id="ARBA00012167"/>
    </source>
</evidence>
<dbReference type="NCBIfam" id="NF001199">
    <property type="entry name" value="PRK00164.2-1"/>
    <property type="match status" value="1"/>
</dbReference>
<feature type="binding site" evidence="12">
    <location>
        <position position="290"/>
    </location>
    <ligand>
        <name>[4Fe-4S] cluster</name>
        <dbReference type="ChEBI" id="CHEBI:49883"/>
        <label>2</label>
        <note>4Fe-4S-substrate</note>
    </ligand>
</feature>
<feature type="binding site" evidence="12">
    <location>
        <position position="46"/>
    </location>
    <ligand>
        <name>GTP</name>
        <dbReference type="ChEBI" id="CHEBI:37565"/>
    </ligand>
</feature>
<reference evidence="14 15" key="1">
    <citation type="submission" date="2023-08" db="EMBL/GenBank/DDBJ databases">
        <title>Genome sequence of Thermaerobacter compostii strain Ins1, a spore-forming filamentous bacterium isolated from a deep geothermal reservoir.</title>
        <authorList>
            <person name="Bregnard D."/>
            <person name="Gonzalez D."/>
            <person name="Junier P."/>
        </authorList>
    </citation>
    <scope>NUCLEOTIDE SEQUENCE [LARGE SCALE GENOMIC DNA]</scope>
    <source>
        <strain evidence="14 15">Ins1</strain>
    </source>
</reference>
<evidence type="ECO:0000259" key="13">
    <source>
        <dbReference type="PROSITE" id="PS51918"/>
    </source>
</evidence>
<comment type="catalytic activity">
    <reaction evidence="11 12">
        <text>GTP + AH2 + S-adenosyl-L-methionine = (8S)-3',8-cyclo-7,8-dihydroguanosine 5'-triphosphate + 5'-deoxyadenosine + L-methionine + A + H(+)</text>
        <dbReference type="Rhea" id="RHEA:49576"/>
        <dbReference type="ChEBI" id="CHEBI:13193"/>
        <dbReference type="ChEBI" id="CHEBI:15378"/>
        <dbReference type="ChEBI" id="CHEBI:17319"/>
        <dbReference type="ChEBI" id="CHEBI:17499"/>
        <dbReference type="ChEBI" id="CHEBI:37565"/>
        <dbReference type="ChEBI" id="CHEBI:57844"/>
        <dbReference type="ChEBI" id="CHEBI:59789"/>
        <dbReference type="ChEBI" id="CHEBI:131766"/>
        <dbReference type="EC" id="4.1.99.22"/>
    </reaction>
</comment>
<dbReference type="InterPro" id="IPR010505">
    <property type="entry name" value="MoaA_twitch"/>
</dbReference>
<feature type="binding site" evidence="12">
    <location>
        <position position="304"/>
    </location>
    <ligand>
        <name>[4Fe-4S] cluster</name>
        <dbReference type="ChEBI" id="CHEBI:49883"/>
        <label>2</label>
        <note>4Fe-4S-substrate</note>
    </ligand>
</feature>
<dbReference type="InterPro" id="IPR058240">
    <property type="entry name" value="rSAM_sf"/>
</dbReference>
<dbReference type="EC" id="4.1.99.22" evidence="1 12"/>
<feature type="binding site" evidence="12">
    <location>
        <position position="287"/>
    </location>
    <ligand>
        <name>[4Fe-4S] cluster</name>
        <dbReference type="ChEBI" id="CHEBI:49883"/>
        <label>2</label>
        <note>4Fe-4S-substrate</note>
    </ligand>
</feature>
<dbReference type="SFLD" id="SFLDG01383">
    <property type="entry name" value="cyclic_pyranopterin_phosphate"/>
    <property type="match status" value="1"/>
</dbReference>
<keyword evidence="5 12" id="KW-0547">Nucleotide-binding</keyword>
<dbReference type="CDD" id="cd21117">
    <property type="entry name" value="Twitch_MoaA"/>
    <property type="match status" value="1"/>
</dbReference>
<keyword evidence="2 12" id="KW-0004">4Fe-4S</keyword>
<feature type="binding site" evidence="12">
    <location>
        <position position="127"/>
    </location>
    <ligand>
        <name>GTP</name>
        <dbReference type="ChEBI" id="CHEBI:37565"/>
    </ligand>
</feature>
<feature type="binding site" evidence="12">
    <location>
        <position position="96"/>
    </location>
    <ligand>
        <name>GTP</name>
        <dbReference type="ChEBI" id="CHEBI:37565"/>
    </ligand>
</feature>
<sequence>MTLGGPEPAAAAVRTVVSRATDPAPPGMPTTGPLVDRFGRVVRKLRISLTDRCNFRCVYCMPEGDIPWIPSEEILTFDEIQRVVRLCAAMGVEKIRLTGGEPLLRPGVEELVARLVRIPGIRSVSMTTNGFLLPQKAAALKAAGLSGINISLDSLDRDRFRQLTRRDELDRVLEGIAAAAAAGLEPIKINAVVMRGINDGEVETFLRWAREQPVELTVRFIEFMPLDGSNVWTRELVYTAAEILEQAQRIAPVEPVNNDPADPARLYRFADGRGTFGIIASVTQPFCASCDRIRLTADGKIRNCLFAVEEFDLRELLRGGADDATLAAAIRRAVWVKWRGHLIDQKGFVKPPRAMYAIGG</sequence>
<evidence type="ECO:0000256" key="2">
    <source>
        <dbReference type="ARBA" id="ARBA00022485"/>
    </source>
</evidence>
<dbReference type="Proteomes" id="UP001304683">
    <property type="component" value="Chromosome"/>
</dbReference>
<dbReference type="PROSITE" id="PS51918">
    <property type="entry name" value="RADICAL_SAM"/>
    <property type="match status" value="1"/>
</dbReference>
<dbReference type="NCBIfam" id="TIGR02666">
    <property type="entry name" value="moaA"/>
    <property type="match status" value="1"/>
</dbReference>
<evidence type="ECO:0000256" key="5">
    <source>
        <dbReference type="ARBA" id="ARBA00022741"/>
    </source>
</evidence>
<keyword evidence="10 12" id="KW-0456">Lyase</keyword>
<feature type="binding site" evidence="12">
    <location>
        <position position="151"/>
    </location>
    <ligand>
        <name>S-adenosyl-L-methionine</name>
        <dbReference type="ChEBI" id="CHEBI:59789"/>
    </ligand>
</feature>
<feature type="binding site" evidence="12">
    <location>
        <position position="57"/>
    </location>
    <ligand>
        <name>[4Fe-4S] cluster</name>
        <dbReference type="ChEBI" id="CHEBI:49883"/>
        <label>1</label>
        <note>4Fe-4S-S-AdoMet</note>
    </ligand>
</feature>